<dbReference type="Pfam" id="PF00412">
    <property type="entry name" value="LIM"/>
    <property type="match status" value="3"/>
</dbReference>
<reference evidence="8 9" key="1">
    <citation type="submission" date="2016-03" db="EMBL/GenBank/DDBJ databases">
        <authorList>
            <person name="Ploux O."/>
        </authorList>
    </citation>
    <scope>NUCLEOTIDE SEQUENCE [LARGE SCALE GENOMIC DNA]</scope>
    <source>
        <strain evidence="8 9">URUG2</strain>
    </source>
</reference>
<feature type="compositionally biased region" description="Basic and acidic residues" evidence="6">
    <location>
        <begin position="223"/>
        <end position="234"/>
    </location>
</feature>
<dbReference type="Gene3D" id="2.10.110.10">
    <property type="entry name" value="Cysteine Rich Protein"/>
    <property type="match status" value="3"/>
</dbReference>
<feature type="compositionally biased region" description="Low complexity" evidence="6">
    <location>
        <begin position="31"/>
        <end position="53"/>
    </location>
</feature>
<feature type="compositionally biased region" description="Polar residues" evidence="6">
    <location>
        <begin position="1"/>
        <end position="11"/>
    </location>
</feature>
<keyword evidence="9" id="KW-1185">Reference proteome</keyword>
<keyword evidence="3 5" id="KW-0862">Zinc</keyword>
<proteinExistence type="predicted"/>
<feature type="region of interest" description="Disordered" evidence="6">
    <location>
        <begin position="478"/>
        <end position="503"/>
    </location>
</feature>
<feature type="domain" description="LIM zinc-binding" evidence="7">
    <location>
        <begin position="697"/>
        <end position="758"/>
    </location>
</feature>
<protein>
    <recommendedName>
        <fullName evidence="7">LIM zinc-binding domain-containing protein</fullName>
    </recommendedName>
</protein>
<dbReference type="InterPro" id="IPR001781">
    <property type="entry name" value="Znf_LIM"/>
</dbReference>
<dbReference type="Proteomes" id="UP000225277">
    <property type="component" value="Unassembled WGS sequence"/>
</dbReference>
<dbReference type="GeneID" id="35603483"/>
<dbReference type="GO" id="GO:0003712">
    <property type="term" value="F:transcription coregulator activity"/>
    <property type="evidence" value="ECO:0007669"/>
    <property type="project" value="TreeGrafter"/>
</dbReference>
<keyword evidence="2" id="KW-0677">Repeat</keyword>
<dbReference type="EMBL" id="FJUY01000014">
    <property type="protein sequence ID" value="CZT22680.1"/>
    <property type="molecule type" value="Genomic_DNA"/>
</dbReference>
<dbReference type="AlphaFoldDB" id="A0A2D3V726"/>
<dbReference type="PANTHER" id="PTHR24205:SF16">
    <property type="entry name" value="GH01042P-RELATED"/>
    <property type="match status" value="1"/>
</dbReference>
<dbReference type="RefSeq" id="XP_023629404.1">
    <property type="nucleotide sequence ID" value="XM_023773636.1"/>
</dbReference>
<evidence type="ECO:0000256" key="3">
    <source>
        <dbReference type="ARBA" id="ARBA00022833"/>
    </source>
</evidence>
<dbReference type="GO" id="GO:0005634">
    <property type="term" value="C:nucleus"/>
    <property type="evidence" value="ECO:0007669"/>
    <property type="project" value="TreeGrafter"/>
</dbReference>
<evidence type="ECO:0000313" key="8">
    <source>
        <dbReference type="EMBL" id="CZT22680.1"/>
    </source>
</evidence>
<dbReference type="CDD" id="cd08368">
    <property type="entry name" value="LIM"/>
    <property type="match status" value="3"/>
</dbReference>
<evidence type="ECO:0000256" key="6">
    <source>
        <dbReference type="SAM" id="MobiDB-lite"/>
    </source>
</evidence>
<dbReference type="STRING" id="112498.A0A2D3V726"/>
<feature type="domain" description="LIM zinc-binding" evidence="7">
    <location>
        <begin position="759"/>
        <end position="822"/>
    </location>
</feature>
<dbReference type="PANTHER" id="PTHR24205">
    <property type="entry name" value="FOUR AND A HALF LIM DOMAINS PROTEIN"/>
    <property type="match status" value="1"/>
</dbReference>
<dbReference type="PROSITE" id="PS00478">
    <property type="entry name" value="LIM_DOMAIN_1"/>
    <property type="match status" value="2"/>
</dbReference>
<keyword evidence="1 5" id="KW-0479">Metal-binding</keyword>
<keyword evidence="4 5" id="KW-0440">LIM domain</keyword>
<feature type="region of interest" description="Disordered" evidence="6">
    <location>
        <begin position="305"/>
        <end position="461"/>
    </location>
</feature>
<accession>A0A2D3V726</accession>
<feature type="compositionally biased region" description="Acidic residues" evidence="6">
    <location>
        <begin position="85"/>
        <end position="99"/>
    </location>
</feature>
<evidence type="ECO:0000259" key="7">
    <source>
        <dbReference type="PROSITE" id="PS50023"/>
    </source>
</evidence>
<evidence type="ECO:0000256" key="2">
    <source>
        <dbReference type="ARBA" id="ARBA00022737"/>
    </source>
</evidence>
<feature type="region of interest" description="Disordered" evidence="6">
    <location>
        <begin position="158"/>
        <end position="238"/>
    </location>
</feature>
<dbReference type="SMART" id="SM00132">
    <property type="entry name" value="LIM"/>
    <property type="match status" value="3"/>
</dbReference>
<feature type="domain" description="LIM zinc-binding" evidence="7">
    <location>
        <begin position="625"/>
        <end position="684"/>
    </location>
</feature>
<evidence type="ECO:0000256" key="5">
    <source>
        <dbReference type="PROSITE-ProRule" id="PRU00125"/>
    </source>
</evidence>
<organism evidence="8 9">
    <name type="scientific">Ramularia collo-cygni</name>
    <dbReference type="NCBI Taxonomy" id="112498"/>
    <lineage>
        <taxon>Eukaryota</taxon>
        <taxon>Fungi</taxon>
        <taxon>Dikarya</taxon>
        <taxon>Ascomycota</taxon>
        <taxon>Pezizomycotina</taxon>
        <taxon>Dothideomycetes</taxon>
        <taxon>Dothideomycetidae</taxon>
        <taxon>Mycosphaerellales</taxon>
        <taxon>Mycosphaerellaceae</taxon>
        <taxon>Ramularia</taxon>
    </lineage>
</organism>
<feature type="compositionally biased region" description="Basic and acidic residues" evidence="6">
    <location>
        <begin position="410"/>
        <end position="434"/>
    </location>
</feature>
<feature type="compositionally biased region" description="Polar residues" evidence="6">
    <location>
        <begin position="368"/>
        <end position="384"/>
    </location>
</feature>
<dbReference type="PROSITE" id="PS50023">
    <property type="entry name" value="LIM_DOMAIN_2"/>
    <property type="match status" value="3"/>
</dbReference>
<evidence type="ECO:0000256" key="4">
    <source>
        <dbReference type="ARBA" id="ARBA00023038"/>
    </source>
</evidence>
<dbReference type="GO" id="GO:0030695">
    <property type="term" value="F:GTPase regulator activity"/>
    <property type="evidence" value="ECO:0007669"/>
    <property type="project" value="UniProtKB-ARBA"/>
</dbReference>
<dbReference type="OrthoDB" id="15567at2759"/>
<evidence type="ECO:0000313" key="9">
    <source>
        <dbReference type="Proteomes" id="UP000225277"/>
    </source>
</evidence>
<dbReference type="FunFam" id="2.10.110.10:FF:000077">
    <property type="entry name" value="LIM domain protein"/>
    <property type="match status" value="1"/>
</dbReference>
<sequence length="822" mass="90784">MESSPSPTRTASYLKDLRRDRPQRPAGSRPAPVSSRSVKRASASAVATPPTTITRDDVTTRVPPRSPFAGRPLARAPTPTIREEGPDDEEPKEETEEEVSEKSTQRRSAYMENGMRWMEKQEAKSLRMALEDMDLEEERKVHSAARDEAAELVWKHRYPEQAAKASFANPDLDKYSKHLRRGSYQRSHSSAEEDRSASSSSTDEEGSRRASYNPQRSSTPVESVKRRMSSDRTSKSYGPLADAVAKDIAVAHRRSSSGSVRVLSGEKKMFMSPQDKIWEDPCEEAEISPPSPVREPVRVQQAPRVELPAIPSLPPTMSSSVRKNPFARVRAQFDSSKLERANSAPTLQSLPHAPIPVLRHDRVEIQRNPPTQSRNPWYVSNQSLPPTPPPQPPGREEDETAPKNATPTRRSVDDDVVEEVRMKDGKEVRGDDIRAATGKRRTDYSPNLPRPTLVSDKPGRPIVSFEKKKEIVLEEGRSAVRELPSTPRQASPIHSIPSINLPNDHHPPVPTINLPDEQSSIPTINFPDDASAVPTINFPDDHPTIPTINLPGDSPSIPTINLPGDDDAPTSPSTSPTHSNNSIPQRPLPSPARPVPHHAATAIGLPSHRSTPHYTPSLRSIPTGALCTHCALPIAGRILSAAGNRFHPGCFVCHTCGTNLECVAFYPEPDQANRDREAEQGDVRFFCHLDYHEHFSPRCKSCKTPIESGEVISACGATYHPGHFFCAECGDPFDSKMPFVEREGFAWCVGCFEKRTAVKCRGCKKGIMEVVVKAAGADWHEACFRCEECGGGFHDGRYFLREERGGGEVVCCVGCEERRLKG</sequence>
<feature type="region of interest" description="Disordered" evidence="6">
    <location>
        <begin position="527"/>
        <end position="615"/>
    </location>
</feature>
<gene>
    <name evidence="8" type="ORF">RCC_08385</name>
</gene>
<evidence type="ECO:0000256" key="1">
    <source>
        <dbReference type="ARBA" id="ARBA00022723"/>
    </source>
</evidence>
<feature type="region of interest" description="Disordered" evidence="6">
    <location>
        <begin position="1"/>
        <end position="114"/>
    </location>
</feature>
<dbReference type="SUPFAM" id="SSF57716">
    <property type="entry name" value="Glucocorticoid receptor-like (DNA-binding domain)"/>
    <property type="match status" value="3"/>
</dbReference>
<dbReference type="GO" id="GO:0046872">
    <property type="term" value="F:metal ion binding"/>
    <property type="evidence" value="ECO:0007669"/>
    <property type="project" value="UniProtKB-KW"/>
</dbReference>
<name>A0A2D3V726_9PEZI</name>
<feature type="compositionally biased region" description="Polar residues" evidence="6">
    <location>
        <begin position="210"/>
        <end position="221"/>
    </location>
</feature>